<dbReference type="Gene3D" id="3.50.50.60">
    <property type="entry name" value="FAD/NAD(P)-binding domain"/>
    <property type="match status" value="1"/>
</dbReference>
<keyword evidence="2" id="KW-1185">Reference proteome</keyword>
<dbReference type="InterPro" id="IPR036188">
    <property type="entry name" value="FAD/NAD-bd_sf"/>
</dbReference>
<dbReference type="InterPro" id="IPR050281">
    <property type="entry name" value="Flavin_monoamine_oxidase"/>
</dbReference>
<dbReference type="WBParaSite" id="PSAMB.scaffold355size55000.g4942.t1">
    <property type="protein sequence ID" value="PSAMB.scaffold355size55000.g4942.t1"/>
    <property type="gene ID" value="PSAMB.scaffold355size55000.g4942"/>
</dbReference>
<dbReference type="SUPFAM" id="SSF51905">
    <property type="entry name" value="FAD/NAD(P)-binding domain"/>
    <property type="match status" value="1"/>
</dbReference>
<evidence type="ECO:0000313" key="4">
    <source>
        <dbReference type="WBParaSite" id="PSAMB.scaffold355size55000.g4942.t1"/>
    </source>
</evidence>
<reference evidence="3 4" key="1">
    <citation type="submission" date="2022-11" db="UniProtKB">
        <authorList>
            <consortium name="WormBaseParasite"/>
        </authorList>
    </citation>
    <scope>IDENTIFICATION</scope>
</reference>
<feature type="domain" description="Amine oxidase" evidence="1">
    <location>
        <begin position="1"/>
        <end position="52"/>
    </location>
</feature>
<dbReference type="InterPro" id="IPR002937">
    <property type="entry name" value="Amino_oxidase"/>
</dbReference>
<dbReference type="PANTHER" id="PTHR10742:SF410">
    <property type="entry name" value="LYSINE-SPECIFIC HISTONE DEMETHYLASE 2"/>
    <property type="match status" value="1"/>
</dbReference>
<organism evidence="2 4">
    <name type="scientific">Plectus sambesii</name>
    <dbReference type="NCBI Taxonomy" id="2011161"/>
    <lineage>
        <taxon>Eukaryota</taxon>
        <taxon>Metazoa</taxon>
        <taxon>Ecdysozoa</taxon>
        <taxon>Nematoda</taxon>
        <taxon>Chromadorea</taxon>
        <taxon>Plectida</taxon>
        <taxon>Plectina</taxon>
        <taxon>Plectoidea</taxon>
        <taxon>Plectidae</taxon>
        <taxon>Plectus</taxon>
    </lineage>
</organism>
<accession>A0A914WAH3</accession>
<dbReference type="Proteomes" id="UP000887566">
    <property type="component" value="Unplaced"/>
</dbReference>
<name>A0A914WAH3_9BILA</name>
<sequence>SYVRVGASGEDYDNMAKEVNDRIYFSGECTNRYFPQTMTGAFLSGLREAGKIAQSWANRNKTD</sequence>
<dbReference type="AlphaFoldDB" id="A0A914WAH3"/>
<dbReference type="GO" id="GO:0016491">
    <property type="term" value="F:oxidoreductase activity"/>
    <property type="evidence" value="ECO:0007669"/>
    <property type="project" value="InterPro"/>
</dbReference>
<evidence type="ECO:0000313" key="3">
    <source>
        <dbReference type="WBParaSite" id="PSAMB.scaffold10833size3803.g33648.t1"/>
    </source>
</evidence>
<evidence type="ECO:0000313" key="2">
    <source>
        <dbReference type="Proteomes" id="UP000887566"/>
    </source>
</evidence>
<dbReference type="Pfam" id="PF01593">
    <property type="entry name" value="Amino_oxidase"/>
    <property type="match status" value="1"/>
</dbReference>
<dbReference type="PANTHER" id="PTHR10742">
    <property type="entry name" value="FLAVIN MONOAMINE OXIDASE"/>
    <property type="match status" value="1"/>
</dbReference>
<proteinExistence type="predicted"/>
<dbReference type="WBParaSite" id="PSAMB.scaffold10833size3803.g33648.t1">
    <property type="protein sequence ID" value="PSAMB.scaffold10833size3803.g33648.t1"/>
    <property type="gene ID" value="PSAMB.scaffold10833size3803.g33648"/>
</dbReference>
<evidence type="ECO:0000259" key="1">
    <source>
        <dbReference type="Pfam" id="PF01593"/>
    </source>
</evidence>
<protein>
    <submittedName>
        <fullName evidence="3 4">Amine oxidase domain-containing protein</fullName>
    </submittedName>
</protein>